<dbReference type="PANTHER" id="PTHR34791">
    <property type="entry name" value="OS02G0272100 PROTEIN"/>
    <property type="match status" value="1"/>
</dbReference>
<protein>
    <recommendedName>
        <fullName evidence="4">F-box domain-containing protein</fullName>
    </recommendedName>
</protein>
<feature type="compositionally biased region" description="Basic residues" evidence="1">
    <location>
        <begin position="309"/>
        <end position="326"/>
    </location>
</feature>
<organism evidence="2 3">
    <name type="scientific">Panicum miliaceum</name>
    <name type="common">Proso millet</name>
    <name type="synonym">Broomcorn millet</name>
    <dbReference type="NCBI Taxonomy" id="4540"/>
    <lineage>
        <taxon>Eukaryota</taxon>
        <taxon>Viridiplantae</taxon>
        <taxon>Streptophyta</taxon>
        <taxon>Embryophyta</taxon>
        <taxon>Tracheophyta</taxon>
        <taxon>Spermatophyta</taxon>
        <taxon>Magnoliopsida</taxon>
        <taxon>Liliopsida</taxon>
        <taxon>Poales</taxon>
        <taxon>Poaceae</taxon>
        <taxon>PACMAD clade</taxon>
        <taxon>Panicoideae</taxon>
        <taxon>Panicodae</taxon>
        <taxon>Paniceae</taxon>
        <taxon>Panicinae</taxon>
        <taxon>Panicum</taxon>
        <taxon>Panicum sect. Panicum</taxon>
    </lineage>
</organism>
<keyword evidence="3" id="KW-1185">Reference proteome</keyword>
<gene>
    <name evidence="2" type="ORF">C2845_PM07G15710</name>
</gene>
<evidence type="ECO:0000256" key="1">
    <source>
        <dbReference type="SAM" id="MobiDB-lite"/>
    </source>
</evidence>
<dbReference type="OrthoDB" id="101791at2759"/>
<feature type="region of interest" description="Disordered" evidence="1">
    <location>
        <begin position="218"/>
        <end position="269"/>
    </location>
</feature>
<accession>A0A3L6SSK4</accession>
<dbReference type="PANTHER" id="PTHR34791:SF4">
    <property type="entry name" value="F-BOX DOMAIN CONTAINING PROTEIN"/>
    <property type="match status" value="1"/>
</dbReference>
<feature type="region of interest" description="Disordered" evidence="1">
    <location>
        <begin position="302"/>
        <end position="330"/>
    </location>
</feature>
<dbReference type="SUPFAM" id="SSF81383">
    <property type="entry name" value="F-box domain"/>
    <property type="match status" value="1"/>
</dbReference>
<dbReference type="EMBL" id="PQIB02000004">
    <property type="protein sequence ID" value="RLN24473.1"/>
    <property type="molecule type" value="Genomic_DNA"/>
</dbReference>
<reference evidence="3" key="1">
    <citation type="journal article" date="2019" name="Nat. Commun.">
        <title>The genome of broomcorn millet.</title>
        <authorList>
            <person name="Zou C."/>
            <person name="Miki D."/>
            <person name="Li D."/>
            <person name="Tang Q."/>
            <person name="Xiao L."/>
            <person name="Rajput S."/>
            <person name="Deng P."/>
            <person name="Jia W."/>
            <person name="Huang R."/>
            <person name="Zhang M."/>
            <person name="Sun Y."/>
            <person name="Hu J."/>
            <person name="Fu X."/>
            <person name="Schnable P.S."/>
            <person name="Li F."/>
            <person name="Zhang H."/>
            <person name="Feng B."/>
            <person name="Zhu X."/>
            <person name="Liu R."/>
            <person name="Schnable J.C."/>
            <person name="Zhu J.-K."/>
            <person name="Zhang H."/>
        </authorList>
    </citation>
    <scope>NUCLEOTIDE SEQUENCE [LARGE SCALE GENOMIC DNA]</scope>
</reference>
<evidence type="ECO:0008006" key="4">
    <source>
        <dbReference type="Google" id="ProtNLM"/>
    </source>
</evidence>
<dbReference type="Proteomes" id="UP000275267">
    <property type="component" value="Unassembled WGS sequence"/>
</dbReference>
<evidence type="ECO:0000313" key="3">
    <source>
        <dbReference type="Proteomes" id="UP000275267"/>
    </source>
</evidence>
<evidence type="ECO:0000313" key="2">
    <source>
        <dbReference type="EMBL" id="RLN24473.1"/>
    </source>
</evidence>
<proteinExistence type="predicted"/>
<dbReference type="STRING" id="4540.A0A3L6SSK4"/>
<sequence>MAAILEKFVDADQWEAEGIVGRLGIVVHAAFLFVGFQPYGARPPPGHLLLRRSGQAGSLCLSRWYTAPQLARREGADAAALLVRARGSDVALLMFLTASGDWRGAYLERLDAATVTPLLSRALADAEPWASRVCWALAGGACWGLFAELCRRNGLALTGFMSLTDDIKVEILKRLASADDLARVEHTCRDLRRLVAERDGELRKPMYEAVRAQRRRRRRGGRWAGGGFRSSSAPRARTLSPRRWSCSAGRRSSWRPDRVSGTRSGAGRSPAPFLHFHRATARSCHRAYWTGCWIRRRETVSTRGESTAGRRRKVPRTRNVDRKKWHGAGAGAIYSPSSRYRWKHR</sequence>
<comment type="caution">
    <text evidence="2">The sequence shown here is derived from an EMBL/GenBank/DDBJ whole genome shotgun (WGS) entry which is preliminary data.</text>
</comment>
<dbReference type="InterPro" id="IPR036047">
    <property type="entry name" value="F-box-like_dom_sf"/>
</dbReference>
<name>A0A3L6SSK4_PANMI</name>
<dbReference type="AlphaFoldDB" id="A0A3L6SSK4"/>